<dbReference type="SUPFAM" id="SSF160104">
    <property type="entry name" value="Acetoacetate decarboxylase-like"/>
    <property type="match status" value="1"/>
</dbReference>
<dbReference type="InterPro" id="IPR023375">
    <property type="entry name" value="ADC_dom_sf"/>
</dbReference>
<dbReference type="RefSeq" id="WP_123664944.1">
    <property type="nucleotide sequence ID" value="NZ_RJKE01000001.1"/>
</dbReference>
<dbReference type="GO" id="GO:0016829">
    <property type="term" value="F:lyase activity"/>
    <property type="evidence" value="ECO:0007669"/>
    <property type="project" value="InterPro"/>
</dbReference>
<accession>A0A3N1CXJ4</accession>
<dbReference type="Pfam" id="PF06314">
    <property type="entry name" value="ADC"/>
    <property type="match status" value="1"/>
</dbReference>
<dbReference type="OrthoDB" id="1633687at2"/>
<proteinExistence type="predicted"/>
<evidence type="ECO:0000313" key="3">
    <source>
        <dbReference type="Proteomes" id="UP000272400"/>
    </source>
</evidence>
<comment type="caution">
    <text evidence="2">The sequence shown here is derived from an EMBL/GenBank/DDBJ whole genome shotgun (WGS) entry which is preliminary data.</text>
</comment>
<dbReference type="EMBL" id="RJKE01000001">
    <property type="protein sequence ID" value="ROO85438.1"/>
    <property type="molecule type" value="Genomic_DNA"/>
</dbReference>
<organism evidence="2 3">
    <name type="scientific">Actinocorallia herbida</name>
    <dbReference type="NCBI Taxonomy" id="58109"/>
    <lineage>
        <taxon>Bacteria</taxon>
        <taxon>Bacillati</taxon>
        <taxon>Actinomycetota</taxon>
        <taxon>Actinomycetes</taxon>
        <taxon>Streptosporangiales</taxon>
        <taxon>Thermomonosporaceae</taxon>
        <taxon>Actinocorallia</taxon>
    </lineage>
</organism>
<dbReference type="InterPro" id="IPR010451">
    <property type="entry name" value="Acetoacetate_decarboxylase"/>
</dbReference>
<sequence>MSLTRWVQPPSEPTASLTDGLPPLPSLEAVYLTDPAALAEVLPPPLKPPAEPRVHVRITDIDLGFGTHRHKELVGYFAVEAELDGEPGEYPLLIPIDLEPAIAISRERFGEPKKLADLTLTRNGADVAGTVTRQGVAFLEMSGRVTGELPTPAPYPARQFWIKFSPSVSGAGFDGDPLLIVVEQTRTPHAIERVEGDLVLRELPGCPVVDLPVRELVSLTWQLRSSANTPKVVGPLDPVAFAPFAPIRYQ</sequence>
<protein>
    <submittedName>
        <fullName evidence="2">Acetoacetate decarboxylase</fullName>
    </submittedName>
</protein>
<gene>
    <name evidence="2" type="ORF">EDD29_2982</name>
</gene>
<evidence type="ECO:0000313" key="2">
    <source>
        <dbReference type="EMBL" id="ROO85438.1"/>
    </source>
</evidence>
<dbReference type="Gene3D" id="2.40.400.10">
    <property type="entry name" value="Acetoacetate decarboxylase-like"/>
    <property type="match status" value="1"/>
</dbReference>
<dbReference type="AlphaFoldDB" id="A0A3N1CXJ4"/>
<evidence type="ECO:0000256" key="1">
    <source>
        <dbReference type="SAM" id="MobiDB-lite"/>
    </source>
</evidence>
<dbReference type="Proteomes" id="UP000272400">
    <property type="component" value="Unassembled WGS sequence"/>
</dbReference>
<feature type="region of interest" description="Disordered" evidence="1">
    <location>
        <begin position="1"/>
        <end position="21"/>
    </location>
</feature>
<name>A0A3N1CXJ4_9ACTN</name>
<keyword evidence="3" id="KW-1185">Reference proteome</keyword>
<reference evidence="2 3" key="1">
    <citation type="submission" date="2018-11" db="EMBL/GenBank/DDBJ databases">
        <title>Sequencing the genomes of 1000 actinobacteria strains.</title>
        <authorList>
            <person name="Klenk H.-P."/>
        </authorList>
    </citation>
    <scope>NUCLEOTIDE SEQUENCE [LARGE SCALE GENOMIC DNA]</scope>
    <source>
        <strain evidence="2 3">DSM 44254</strain>
    </source>
</reference>